<dbReference type="AlphaFoldDB" id="A0A430B9B1"/>
<gene>
    <name evidence="2" type="ORF">CBF28_01115</name>
</gene>
<evidence type="ECO:0000313" key="2">
    <source>
        <dbReference type="EMBL" id="RSU16817.1"/>
    </source>
</evidence>
<keyword evidence="3" id="KW-1185">Reference proteome</keyword>
<feature type="chain" id="PRO_5038523863" description="DUF4352 domain-containing protein" evidence="1">
    <location>
        <begin position="18"/>
        <end position="207"/>
    </location>
</feature>
<reference evidence="2 3" key="1">
    <citation type="submission" date="2017-05" db="EMBL/GenBank/DDBJ databases">
        <title>Vagococcus spp. assemblies.</title>
        <authorList>
            <person name="Gulvik C.A."/>
        </authorList>
    </citation>
    <scope>NUCLEOTIDE SEQUENCE [LARGE SCALE GENOMIC DNA]</scope>
    <source>
        <strain evidence="2 3">SS1714</strain>
    </source>
</reference>
<dbReference type="RefSeq" id="WP_126791018.1">
    <property type="nucleotide sequence ID" value="NZ_CP060720.1"/>
</dbReference>
<dbReference type="Proteomes" id="UP000288028">
    <property type="component" value="Unassembled WGS sequence"/>
</dbReference>
<name>A0A430B9B1_9ENTE</name>
<accession>A0A430B9B1</accession>
<protein>
    <recommendedName>
        <fullName evidence="4">DUF4352 domain-containing protein</fullName>
    </recommendedName>
</protein>
<evidence type="ECO:0008006" key="4">
    <source>
        <dbReference type="Google" id="ProtNLM"/>
    </source>
</evidence>
<evidence type="ECO:0000256" key="1">
    <source>
        <dbReference type="SAM" id="SignalP"/>
    </source>
</evidence>
<dbReference type="GeneID" id="95579827"/>
<dbReference type="OrthoDB" id="9841286at2"/>
<dbReference type="EMBL" id="NGKB01000001">
    <property type="protein sequence ID" value="RSU16817.1"/>
    <property type="molecule type" value="Genomic_DNA"/>
</dbReference>
<organism evidence="2 3">
    <name type="scientific">Vagococcus carniphilus</name>
    <dbReference type="NCBI Taxonomy" id="218144"/>
    <lineage>
        <taxon>Bacteria</taxon>
        <taxon>Bacillati</taxon>
        <taxon>Bacillota</taxon>
        <taxon>Bacilli</taxon>
        <taxon>Lactobacillales</taxon>
        <taxon>Enterococcaceae</taxon>
        <taxon>Vagococcus</taxon>
    </lineage>
</organism>
<evidence type="ECO:0000313" key="3">
    <source>
        <dbReference type="Proteomes" id="UP000288028"/>
    </source>
</evidence>
<comment type="caution">
    <text evidence="2">The sequence shown here is derived from an EMBL/GenBank/DDBJ whole genome shotgun (WGS) entry which is preliminary data.</text>
</comment>
<sequence length="207" mass="23200">MVVLFALVALACPIVLRAVNNNPLKYSESRKKQKTESTIEKGSIETLTTDVKEGEIKKVEDSIKAQKEKELQEEYTDYLTKVPFGDFIELKTENEGKVSLSIAKATRLKESDERVRTVKSEIKDVSQVVEVEYDVYVSEGDFLFNGTIFQYFDEQGEQGAVILDDLEEGKTLKKGERQTSKAWVALKNDGSKISMKIGNATFVGEIG</sequence>
<proteinExistence type="predicted"/>
<feature type="signal peptide" evidence="1">
    <location>
        <begin position="1"/>
        <end position="17"/>
    </location>
</feature>
<keyword evidence="1" id="KW-0732">Signal</keyword>